<dbReference type="RefSeq" id="WP_055237392.1">
    <property type="nucleotide sequence ID" value="NZ_CYXM01000002.1"/>
</dbReference>
<dbReference type="AlphaFoldDB" id="A0A173RXB3"/>
<feature type="domain" description="PIN" evidence="1">
    <location>
        <begin position="4"/>
        <end position="119"/>
    </location>
</feature>
<name>A0A173RXB3_9FIRM</name>
<accession>A0A173RXB3</accession>
<dbReference type="InterPro" id="IPR002716">
    <property type="entry name" value="PIN_dom"/>
</dbReference>
<dbReference type="CDD" id="cd09854">
    <property type="entry name" value="PIN_VapC-like"/>
    <property type="match status" value="1"/>
</dbReference>
<dbReference type="Pfam" id="PF13470">
    <property type="entry name" value="PIN_3"/>
    <property type="match status" value="1"/>
</dbReference>
<dbReference type="Gene3D" id="3.40.50.1010">
    <property type="entry name" value="5'-nuclease"/>
    <property type="match status" value="1"/>
</dbReference>
<gene>
    <name evidence="2" type="ORF">ERS852580_00740</name>
</gene>
<dbReference type="Proteomes" id="UP000095673">
    <property type="component" value="Unassembled WGS sequence"/>
</dbReference>
<protein>
    <submittedName>
        <fullName evidence="2">Predicted nucleic acid-binding protein, contains PIN domain</fullName>
    </submittedName>
</protein>
<proteinExistence type="predicted"/>
<dbReference type="OrthoDB" id="9787727at2"/>
<evidence type="ECO:0000313" key="2">
    <source>
        <dbReference type="EMBL" id="CUM82653.1"/>
    </source>
</evidence>
<dbReference type="InterPro" id="IPR029060">
    <property type="entry name" value="PIN-like_dom_sf"/>
</dbReference>
<dbReference type="SUPFAM" id="SSF88723">
    <property type="entry name" value="PIN domain-like"/>
    <property type="match status" value="1"/>
</dbReference>
<organism evidence="2 3">
    <name type="scientific">Agathobacter rectalis</name>
    <dbReference type="NCBI Taxonomy" id="39491"/>
    <lineage>
        <taxon>Bacteria</taxon>
        <taxon>Bacillati</taxon>
        <taxon>Bacillota</taxon>
        <taxon>Clostridia</taxon>
        <taxon>Lachnospirales</taxon>
        <taxon>Lachnospiraceae</taxon>
        <taxon>Agathobacter</taxon>
    </lineage>
</organism>
<sequence length="138" mass="15851">MVSKILIDTNVLIDYILEREPFFDDAMRVISSCIDGRVKGYIAAHSISNMFFILRKDFTIKERREILSNLCTIFEVEGIDKSKLMLALSNEKFSDFEDCLQMECAKKCGVDYIVTRNIADFTSSEIEAVLPSEYLKLL</sequence>
<reference evidence="2 3" key="1">
    <citation type="submission" date="2015-09" db="EMBL/GenBank/DDBJ databases">
        <authorList>
            <consortium name="Pathogen Informatics"/>
        </authorList>
    </citation>
    <scope>NUCLEOTIDE SEQUENCE [LARGE SCALE GENOMIC DNA]</scope>
    <source>
        <strain evidence="2 3">2789STDY5834968</strain>
    </source>
</reference>
<evidence type="ECO:0000313" key="3">
    <source>
        <dbReference type="Proteomes" id="UP000095673"/>
    </source>
</evidence>
<dbReference type="EMBL" id="CYXM01000002">
    <property type="protein sequence ID" value="CUM82653.1"/>
    <property type="molecule type" value="Genomic_DNA"/>
</dbReference>
<evidence type="ECO:0000259" key="1">
    <source>
        <dbReference type="Pfam" id="PF13470"/>
    </source>
</evidence>